<dbReference type="PANTHER" id="PTHR43730:SF1">
    <property type="entry name" value="BETA-MANNOSIDASE"/>
    <property type="match status" value="1"/>
</dbReference>
<evidence type="ECO:0000256" key="8">
    <source>
        <dbReference type="ARBA" id="ARBA00038429"/>
    </source>
</evidence>
<name>A0A8J2JE02_FUSEQ</name>
<evidence type="ECO:0000256" key="6">
    <source>
        <dbReference type="ARBA" id="ARBA00023295"/>
    </source>
</evidence>
<protein>
    <recommendedName>
        <fullName evidence="9">Beta-mannosidase B</fullName>
        <ecNumber evidence="3">3.2.1.25</ecNumber>
    </recommendedName>
    <alternativeName>
        <fullName evidence="10">Mannanase B</fullName>
    </alternativeName>
</protein>
<feature type="non-terminal residue" evidence="14">
    <location>
        <position position="843"/>
    </location>
</feature>
<dbReference type="InterPro" id="IPR054593">
    <property type="entry name" value="Beta-mannosidase-like_N2"/>
</dbReference>
<keyword evidence="4" id="KW-0378">Hydrolase</keyword>
<dbReference type="GO" id="GO:0000272">
    <property type="term" value="P:polysaccharide catabolic process"/>
    <property type="evidence" value="ECO:0007669"/>
    <property type="project" value="UniProtKB-KW"/>
</dbReference>
<dbReference type="InterPro" id="IPR041447">
    <property type="entry name" value="Mannosidase_ig"/>
</dbReference>
<dbReference type="GO" id="GO:0004567">
    <property type="term" value="F:beta-mannosidase activity"/>
    <property type="evidence" value="ECO:0007669"/>
    <property type="project" value="UniProtKB-EC"/>
</dbReference>
<evidence type="ECO:0000259" key="11">
    <source>
        <dbReference type="Pfam" id="PF00703"/>
    </source>
</evidence>
<dbReference type="InterPro" id="IPR050887">
    <property type="entry name" value="Beta-mannosidase_GH2"/>
</dbReference>
<dbReference type="Pfam" id="PF22666">
    <property type="entry name" value="Glyco_hydro_2_N2"/>
    <property type="match status" value="1"/>
</dbReference>
<dbReference type="EC" id="3.2.1.25" evidence="3"/>
<keyword evidence="6" id="KW-0326">Glycosidase</keyword>
<keyword evidence="5" id="KW-0119">Carbohydrate metabolism</keyword>
<keyword evidence="7" id="KW-0624">Polysaccharide degradation</keyword>
<comment type="pathway">
    <text evidence="2">Glycan metabolism; N-glycan degradation.</text>
</comment>
<evidence type="ECO:0000256" key="4">
    <source>
        <dbReference type="ARBA" id="ARBA00022801"/>
    </source>
</evidence>
<feature type="domain" description="Beta-mannosidase-like galactose-binding" evidence="13">
    <location>
        <begin position="23"/>
        <end position="194"/>
    </location>
</feature>
<evidence type="ECO:0000313" key="14">
    <source>
        <dbReference type="EMBL" id="CAG7566128.1"/>
    </source>
</evidence>
<evidence type="ECO:0000256" key="5">
    <source>
        <dbReference type="ARBA" id="ARBA00023277"/>
    </source>
</evidence>
<gene>
    <name evidence="14" type="ORF">FEQUK3_LOCUS11836</name>
</gene>
<dbReference type="PANTHER" id="PTHR43730">
    <property type="entry name" value="BETA-MANNOSIDASE"/>
    <property type="match status" value="1"/>
</dbReference>
<dbReference type="Pfam" id="PF00703">
    <property type="entry name" value="Glyco_hydro_2"/>
    <property type="match status" value="1"/>
</dbReference>
<sequence length="843" mass="95982">LLGQSSSLTMVVTAQRTLLEKGWSFKKVTDGDDAWKSVARVPTVAHMDLLDNGLIPDPFLDMNELDVEWVGETDWEYRTTFDSPSTDSASVYLIFDGLDTFAEVKLNNTVILKSDNMFLSHRIDITGHLDSTGSNVLLINFESALLKGRELQKEYPNHRWELFNGEAGRLTVRKAQYHWGWDWGPLLNTAGPWRPVRLEVSSAHISDMVVKYELSPDLKKTEGLVELSVVGQFDEASLSIHCQDTNVYTSTTKRSSGNGLAMSFSIEDPKLWYPAGYGDQTQYDITVSVLRNGQELDKVTKKSGFRRSELVQNPDCHGKSFFFKVNNIDIFCGGSCWIPTDNFLPRITPAKYREWLELMIEGHQIMTRVWGGGIYEDDAFYDCCDELGILVWQDFMFACGNYPVGPSMIQSIREEARQNVGRLHHHPSIIIYAGNNEDYQVQEGASLEYNPDDKDPGSWLKSNFPARYYYEYLLPGVISEVSPGVTYWPGSPFSGGKDTPDKTTGDLHQWNVWHGTQEKYQVFDTLGGRFNSEFGMEAFPALSTIKHWITDKSERFPQSQTMDFHNKADGHERRIATYVVENFRPLPDLEGHLYLTQLCQSEAMTHAYRDWRRQWGDDRRCGGVLVWQMNDCWPAISWSIVDYFLTKKPAYYAIRRALKPIAVGVQRQHHDWSVVHARPAKTSSFNVWVASSERQERTVTIDIRFVSIKTGKDVKNKIEKKDLVLGPNGTTEVLTGQIDNTKEEPHVISVRVLKDGMCLSRDIDWPQPLKYLDFSTRGVEVGLTSDGYRLTVKRPTKGLVFEETAGVSLEDNCMDLVPGEDFVVRVKGNQALAKLPRYRYLGM</sequence>
<evidence type="ECO:0000259" key="13">
    <source>
        <dbReference type="Pfam" id="PF22666"/>
    </source>
</evidence>
<dbReference type="GO" id="GO:0006516">
    <property type="term" value="P:glycoprotein catabolic process"/>
    <property type="evidence" value="ECO:0007669"/>
    <property type="project" value="TreeGrafter"/>
</dbReference>
<organism evidence="14 15">
    <name type="scientific">Fusarium equiseti</name>
    <name type="common">Fusarium scirpi</name>
    <dbReference type="NCBI Taxonomy" id="61235"/>
    <lineage>
        <taxon>Eukaryota</taxon>
        <taxon>Fungi</taxon>
        <taxon>Dikarya</taxon>
        <taxon>Ascomycota</taxon>
        <taxon>Pezizomycotina</taxon>
        <taxon>Sordariomycetes</taxon>
        <taxon>Hypocreomycetidae</taxon>
        <taxon>Hypocreales</taxon>
        <taxon>Nectriaceae</taxon>
        <taxon>Fusarium</taxon>
        <taxon>Fusarium incarnatum-equiseti species complex</taxon>
    </lineage>
</organism>
<evidence type="ECO:0000256" key="3">
    <source>
        <dbReference type="ARBA" id="ARBA00012754"/>
    </source>
</evidence>
<comment type="caution">
    <text evidence="14">The sequence shown here is derived from an EMBL/GenBank/DDBJ whole genome shotgun (WGS) entry which is preliminary data.</text>
</comment>
<feature type="domain" description="Mannosidase Ig/CBM-like" evidence="12">
    <location>
        <begin position="684"/>
        <end position="771"/>
    </location>
</feature>
<reference evidence="14" key="1">
    <citation type="submission" date="2021-05" db="EMBL/GenBank/DDBJ databases">
        <authorList>
            <person name="Khan N."/>
        </authorList>
    </citation>
    <scope>NUCLEOTIDE SEQUENCE</scope>
</reference>
<evidence type="ECO:0000256" key="1">
    <source>
        <dbReference type="ARBA" id="ARBA00000829"/>
    </source>
</evidence>
<comment type="catalytic activity">
    <reaction evidence="1">
        <text>Hydrolysis of terminal, non-reducing beta-D-mannose residues in beta-D-mannosides.</text>
        <dbReference type="EC" id="3.2.1.25"/>
    </reaction>
</comment>
<dbReference type="EMBL" id="CAJSTJ010000195">
    <property type="protein sequence ID" value="CAG7566128.1"/>
    <property type="molecule type" value="Genomic_DNA"/>
</dbReference>
<evidence type="ECO:0000313" key="15">
    <source>
        <dbReference type="Proteomes" id="UP000693738"/>
    </source>
</evidence>
<feature type="domain" description="Glycoside hydrolase family 2 immunoglobulin-like beta-sandwich" evidence="11">
    <location>
        <begin position="203"/>
        <end position="306"/>
    </location>
</feature>
<evidence type="ECO:0000259" key="12">
    <source>
        <dbReference type="Pfam" id="PF17786"/>
    </source>
</evidence>
<dbReference type="FunFam" id="3.20.20.80:FF:000050">
    <property type="entry name" value="Beta-mannosidase B"/>
    <property type="match status" value="1"/>
</dbReference>
<dbReference type="FunFam" id="2.60.120.260:FF:000118">
    <property type="entry name" value="Beta-mannosidase B"/>
    <property type="match status" value="1"/>
</dbReference>
<dbReference type="Pfam" id="PF17786">
    <property type="entry name" value="Mannosidase_ig"/>
    <property type="match status" value="1"/>
</dbReference>
<evidence type="ECO:0000256" key="10">
    <source>
        <dbReference type="ARBA" id="ARBA00041614"/>
    </source>
</evidence>
<dbReference type="AlphaFoldDB" id="A0A8J2JE02"/>
<evidence type="ECO:0000256" key="7">
    <source>
        <dbReference type="ARBA" id="ARBA00023326"/>
    </source>
</evidence>
<dbReference type="InterPro" id="IPR006102">
    <property type="entry name" value="Ig-like_GH2"/>
</dbReference>
<dbReference type="Proteomes" id="UP000693738">
    <property type="component" value="Unassembled WGS sequence"/>
</dbReference>
<accession>A0A8J2JE02</accession>
<evidence type="ECO:0000256" key="9">
    <source>
        <dbReference type="ARBA" id="ARBA00041069"/>
    </source>
</evidence>
<comment type="similarity">
    <text evidence="8">Belongs to the glycosyl hydrolase 2 family. Beta-mannosidase B subfamily.</text>
</comment>
<proteinExistence type="inferred from homology"/>
<evidence type="ECO:0000256" key="2">
    <source>
        <dbReference type="ARBA" id="ARBA00004740"/>
    </source>
</evidence>